<feature type="transmembrane region" description="Helical" evidence="5">
    <location>
        <begin position="346"/>
        <end position="368"/>
    </location>
</feature>
<feature type="transmembrane region" description="Helical" evidence="5">
    <location>
        <begin position="50"/>
        <end position="79"/>
    </location>
</feature>
<evidence type="ECO:0000256" key="1">
    <source>
        <dbReference type="ARBA" id="ARBA00004141"/>
    </source>
</evidence>
<evidence type="ECO:0000313" key="6">
    <source>
        <dbReference type="EMBL" id="MDG0817207.1"/>
    </source>
</evidence>
<feature type="transmembrane region" description="Helical" evidence="5">
    <location>
        <begin position="138"/>
        <end position="159"/>
    </location>
</feature>
<feature type="transmembrane region" description="Helical" evidence="5">
    <location>
        <begin position="405"/>
        <end position="427"/>
    </location>
</feature>
<reference evidence="6" key="1">
    <citation type="submission" date="2022-08" db="EMBL/GenBank/DDBJ databases">
        <title>Novel Bdellovibrio Species Isolated from Svalbard: Designation Bdellovibrio svalbardensis.</title>
        <authorList>
            <person name="Mitchell R.J."/>
            <person name="Choi S.Y."/>
        </authorList>
    </citation>
    <scope>NUCLEOTIDE SEQUENCE</scope>
    <source>
        <strain evidence="6">PAP01</strain>
    </source>
</reference>
<comment type="subcellular location">
    <subcellularLocation>
        <location evidence="1">Membrane</location>
        <topology evidence="1">Multi-pass membrane protein</topology>
    </subcellularLocation>
</comment>
<feature type="transmembrane region" description="Helical" evidence="5">
    <location>
        <begin position="433"/>
        <end position="451"/>
    </location>
</feature>
<organism evidence="6 7">
    <name type="scientific">Bdellovibrio svalbardensis</name>
    <dbReference type="NCBI Taxonomy" id="2972972"/>
    <lineage>
        <taxon>Bacteria</taxon>
        <taxon>Pseudomonadati</taxon>
        <taxon>Bdellovibrionota</taxon>
        <taxon>Bdellovibrionia</taxon>
        <taxon>Bdellovibrionales</taxon>
        <taxon>Pseudobdellovibrionaceae</taxon>
        <taxon>Bdellovibrio</taxon>
    </lineage>
</organism>
<proteinExistence type="predicted"/>
<gene>
    <name evidence="6" type="ORF">NWE73_12575</name>
</gene>
<dbReference type="EMBL" id="JANRMI010000003">
    <property type="protein sequence ID" value="MDG0817207.1"/>
    <property type="molecule type" value="Genomic_DNA"/>
</dbReference>
<accession>A0ABT6DK15</accession>
<keyword evidence="4 5" id="KW-0472">Membrane</keyword>
<sequence length="608" mass="66817">MGVVRRIKRTLVGNPLTLEHQSHELIPKWKALAVLSSDALSSVAYATEEILIPLSLFAAGAVAWSLPIAFAVAALLVIITLSYRQTIDAYPNGGGAYTVAKENLGKKAGLVAGASLLIDYTLTVAVSVAAGVENFTSAFPGLAEHKVLIGAAVILFVMLMNLRGVKESASIFALPTYFFVLSIIALVVVGGFKLMMGYEIAKAPLVHEIYPEIPIFLLLRAFSSGCSALTGIEAISNGIPIFKQPAQKNAKITMVWMSGLLGFMFLGITFLAHVMGIVPHEGQTAVSLLASQVFGMNFMYYFVQISTALILFLAANTSYADFPRLASLLARDGYLPRQLGSIGDRLVFSNGIMGLSFAAIFLLILFGGVTHHLIPLYAVGVFLSFTLSQSGMIRHHLRLREKGWIRALIFNSIGALTTFVILLVIAITKFTSGAWIIVLLIPGLVWFFLQIKNHYLYVARRLGRLSGDHSLEVLPSFHTALVPVSNLHPGVLQALHYARSISQDVRACYVELGAEQTERLKEQWQKVVPEIPLVILPSPFRSVIEPVLDYIDQVKDEGSQKKLVTVIIPEFVTRKWYHQFLHNQTAFVLRAYLWLKPNTVVASVRYHI</sequence>
<evidence type="ECO:0000256" key="2">
    <source>
        <dbReference type="ARBA" id="ARBA00022692"/>
    </source>
</evidence>
<comment type="caution">
    <text evidence="6">The sequence shown here is derived from an EMBL/GenBank/DDBJ whole genome shotgun (WGS) entry which is preliminary data.</text>
</comment>
<feature type="transmembrane region" description="Helical" evidence="5">
    <location>
        <begin position="255"/>
        <end position="278"/>
    </location>
</feature>
<keyword evidence="3 5" id="KW-1133">Transmembrane helix</keyword>
<feature type="transmembrane region" description="Helical" evidence="5">
    <location>
        <begin position="110"/>
        <end position="132"/>
    </location>
</feature>
<evidence type="ECO:0000256" key="3">
    <source>
        <dbReference type="ARBA" id="ARBA00022989"/>
    </source>
</evidence>
<feature type="transmembrane region" description="Helical" evidence="5">
    <location>
        <begin position="298"/>
        <end position="315"/>
    </location>
</feature>
<dbReference type="Proteomes" id="UP001152321">
    <property type="component" value="Unassembled WGS sequence"/>
</dbReference>
<feature type="transmembrane region" description="Helical" evidence="5">
    <location>
        <begin position="215"/>
        <end position="235"/>
    </location>
</feature>
<dbReference type="PANTHER" id="PTHR47704">
    <property type="entry name" value="POTASSIUM TRANSPORTER KIMA"/>
    <property type="match status" value="1"/>
</dbReference>
<keyword evidence="2 5" id="KW-0812">Transmembrane</keyword>
<feature type="transmembrane region" description="Helical" evidence="5">
    <location>
        <begin position="374"/>
        <end position="393"/>
    </location>
</feature>
<protein>
    <submittedName>
        <fullName evidence="6">APC family permease</fullName>
    </submittedName>
</protein>
<dbReference type="InterPro" id="IPR002293">
    <property type="entry name" value="AA/rel_permease1"/>
</dbReference>
<name>A0ABT6DK15_9BACT</name>
<evidence type="ECO:0000256" key="5">
    <source>
        <dbReference type="SAM" id="Phobius"/>
    </source>
</evidence>
<evidence type="ECO:0000313" key="7">
    <source>
        <dbReference type="Proteomes" id="UP001152321"/>
    </source>
</evidence>
<dbReference type="Pfam" id="PF13520">
    <property type="entry name" value="AA_permease_2"/>
    <property type="match status" value="1"/>
</dbReference>
<dbReference type="PANTHER" id="PTHR47704:SF1">
    <property type="entry name" value="POTASSIUM TRANSPORTER KIMA"/>
    <property type="match status" value="1"/>
</dbReference>
<dbReference type="InterPro" id="IPR053153">
    <property type="entry name" value="APC_K+_Transporter"/>
</dbReference>
<evidence type="ECO:0000256" key="4">
    <source>
        <dbReference type="ARBA" id="ARBA00023136"/>
    </source>
</evidence>
<feature type="transmembrane region" description="Helical" evidence="5">
    <location>
        <begin position="171"/>
        <end position="195"/>
    </location>
</feature>
<dbReference type="Gene3D" id="1.20.1740.10">
    <property type="entry name" value="Amino acid/polyamine transporter I"/>
    <property type="match status" value="1"/>
</dbReference>
<dbReference type="RefSeq" id="WP_277578682.1">
    <property type="nucleotide sequence ID" value="NZ_JANRMI010000003.1"/>
</dbReference>
<keyword evidence="7" id="KW-1185">Reference proteome</keyword>